<feature type="compositionally biased region" description="Basic and acidic residues" evidence="1">
    <location>
        <begin position="133"/>
        <end position="142"/>
    </location>
</feature>
<evidence type="ECO:0000313" key="2">
    <source>
        <dbReference type="EMBL" id="KPJ17171.1"/>
    </source>
</evidence>
<keyword evidence="3" id="KW-1185">Reference proteome</keyword>
<dbReference type="AlphaFoldDB" id="A0A0N1I983"/>
<proteinExistence type="predicted"/>
<feature type="region of interest" description="Disordered" evidence="1">
    <location>
        <begin position="130"/>
        <end position="151"/>
    </location>
</feature>
<accession>A0A0N1I983</accession>
<protein>
    <submittedName>
        <fullName evidence="2">Uncharacterized protein</fullName>
    </submittedName>
</protein>
<dbReference type="Proteomes" id="UP000053240">
    <property type="component" value="Unassembled WGS sequence"/>
</dbReference>
<evidence type="ECO:0000256" key="1">
    <source>
        <dbReference type="SAM" id="MobiDB-lite"/>
    </source>
</evidence>
<organism evidence="2 3">
    <name type="scientific">Papilio machaon</name>
    <name type="common">Old World swallowtail butterfly</name>
    <dbReference type="NCBI Taxonomy" id="76193"/>
    <lineage>
        <taxon>Eukaryota</taxon>
        <taxon>Metazoa</taxon>
        <taxon>Ecdysozoa</taxon>
        <taxon>Arthropoda</taxon>
        <taxon>Hexapoda</taxon>
        <taxon>Insecta</taxon>
        <taxon>Pterygota</taxon>
        <taxon>Neoptera</taxon>
        <taxon>Endopterygota</taxon>
        <taxon>Lepidoptera</taxon>
        <taxon>Glossata</taxon>
        <taxon>Ditrysia</taxon>
        <taxon>Papilionoidea</taxon>
        <taxon>Papilionidae</taxon>
        <taxon>Papilioninae</taxon>
        <taxon>Papilio</taxon>
    </lineage>
</organism>
<name>A0A0N1I983_PAPMA</name>
<sequence length="428" mass="49688">MAKKIIEGNIAEILGKIVSISNGQSIKDVSNDKSDDYLDAYKSVNLRRSSNTGNSETEESDVDEIIQEANRYVIEQLGKYIKERVIEDLVSKFLRNKFSTDLTTNTKKSRIRNTANNTNHKITNIRYNNNEGNIKKSTESSRESQQLHNKRVRSKNFAKNFNNDAKEILLKRKVTENKPTSNPNEINRPRYTIKNSVRNKQVKGNEIFVILQPKVNSVEKNNQYVRQERNEKKKTDGRGKIKPTAATKEFRFIKKTRKEHVTTERNTKSKETLTQKKPNTSDLIYERIKLNTNYNNSSEYSEKDEKIFQESKSKRIKSNREDAKDKVKLSQESDVVKAVTSYLWVDGEEDDIEQDKVPNEGSSQELSSSLKKSKKKRIHTSPYNYEMSPTIVEKYDFAEPIPEKDRVREVIKTIRKPPSRINKKQKAI</sequence>
<reference evidence="2 3" key="1">
    <citation type="journal article" date="2015" name="Nat. Commun.">
        <title>Outbred genome sequencing and CRISPR/Cas9 gene editing in butterflies.</title>
        <authorList>
            <person name="Li X."/>
            <person name="Fan D."/>
            <person name="Zhang W."/>
            <person name="Liu G."/>
            <person name="Zhang L."/>
            <person name="Zhao L."/>
            <person name="Fang X."/>
            <person name="Chen L."/>
            <person name="Dong Y."/>
            <person name="Chen Y."/>
            <person name="Ding Y."/>
            <person name="Zhao R."/>
            <person name="Feng M."/>
            <person name="Zhu Y."/>
            <person name="Feng Y."/>
            <person name="Jiang X."/>
            <person name="Zhu D."/>
            <person name="Xiang H."/>
            <person name="Feng X."/>
            <person name="Li S."/>
            <person name="Wang J."/>
            <person name="Zhang G."/>
            <person name="Kronforst M.R."/>
            <person name="Wang W."/>
        </authorList>
    </citation>
    <scope>NUCLEOTIDE SEQUENCE [LARGE SCALE GENOMIC DNA]</scope>
    <source>
        <strain evidence="2">Ya'a_city_454_Pm</strain>
        <tissue evidence="2">Whole body</tissue>
    </source>
</reference>
<feature type="region of interest" description="Disordered" evidence="1">
    <location>
        <begin position="350"/>
        <end position="381"/>
    </location>
</feature>
<feature type="compositionally biased region" description="Basic and acidic residues" evidence="1">
    <location>
        <begin position="259"/>
        <end position="274"/>
    </location>
</feature>
<dbReference type="EMBL" id="KQ460203">
    <property type="protein sequence ID" value="KPJ17171.1"/>
    <property type="molecule type" value="Genomic_DNA"/>
</dbReference>
<dbReference type="InParanoid" id="A0A0N1I983"/>
<feature type="region of interest" description="Disordered" evidence="1">
    <location>
        <begin position="255"/>
        <end position="278"/>
    </location>
</feature>
<feature type="region of interest" description="Disordered" evidence="1">
    <location>
        <begin position="311"/>
        <end position="330"/>
    </location>
</feature>
<evidence type="ECO:0000313" key="3">
    <source>
        <dbReference type="Proteomes" id="UP000053240"/>
    </source>
</evidence>
<gene>
    <name evidence="2" type="ORF">RR48_01137</name>
</gene>